<gene>
    <name evidence="1" type="ORF">T4D_16918</name>
</gene>
<protein>
    <submittedName>
        <fullName evidence="1">Uncharacterized protein</fullName>
    </submittedName>
</protein>
<dbReference type="EMBL" id="JYDT01000001">
    <property type="protein sequence ID" value="KRY93763.1"/>
    <property type="molecule type" value="Genomic_DNA"/>
</dbReference>
<proteinExistence type="predicted"/>
<reference evidence="1 2" key="1">
    <citation type="submission" date="2015-01" db="EMBL/GenBank/DDBJ databases">
        <title>Evolution of Trichinella species and genotypes.</title>
        <authorList>
            <person name="Korhonen P.K."/>
            <person name="Edoardo P."/>
            <person name="Giuseppe L.R."/>
            <person name="Gasser R.B."/>
        </authorList>
    </citation>
    <scope>NUCLEOTIDE SEQUENCE [LARGE SCALE GENOMIC DNA]</scope>
    <source>
        <strain evidence="1">ISS470</strain>
    </source>
</reference>
<evidence type="ECO:0000313" key="1">
    <source>
        <dbReference type="EMBL" id="KRY93763.1"/>
    </source>
</evidence>
<sequence>MSADEKYQEFVQSLETLQKNHTATIFANFNFLRTSLYSNLLEIFKENTCSTNPRVSSALNSASWGGVSVKFDFRSESQGRKSLPKLLLTDKVHKSSISPAGVGQRQLSVNILYNMKSIIVDKRYILILLQSVQITHHVSYKLQITCFMFQDLISIFTFDNI</sequence>
<dbReference type="Proteomes" id="UP000054995">
    <property type="component" value="Unassembled WGS sequence"/>
</dbReference>
<keyword evidence="2" id="KW-1185">Reference proteome</keyword>
<dbReference type="AlphaFoldDB" id="A0A0V1G8E6"/>
<evidence type="ECO:0000313" key="2">
    <source>
        <dbReference type="Proteomes" id="UP000054995"/>
    </source>
</evidence>
<organism evidence="1 2">
    <name type="scientific">Trichinella pseudospiralis</name>
    <name type="common">Parasitic roundworm</name>
    <dbReference type="NCBI Taxonomy" id="6337"/>
    <lineage>
        <taxon>Eukaryota</taxon>
        <taxon>Metazoa</taxon>
        <taxon>Ecdysozoa</taxon>
        <taxon>Nematoda</taxon>
        <taxon>Enoplea</taxon>
        <taxon>Dorylaimia</taxon>
        <taxon>Trichinellida</taxon>
        <taxon>Trichinellidae</taxon>
        <taxon>Trichinella</taxon>
    </lineage>
</organism>
<name>A0A0V1G8E6_TRIPS</name>
<accession>A0A0V1G8E6</accession>
<comment type="caution">
    <text evidence="1">The sequence shown here is derived from an EMBL/GenBank/DDBJ whole genome shotgun (WGS) entry which is preliminary data.</text>
</comment>